<feature type="transmembrane region" description="Helical" evidence="6">
    <location>
        <begin position="221"/>
        <end position="241"/>
    </location>
</feature>
<dbReference type="InterPro" id="IPR036259">
    <property type="entry name" value="MFS_trans_sf"/>
</dbReference>
<evidence type="ECO:0000256" key="5">
    <source>
        <dbReference type="ARBA" id="ARBA00023136"/>
    </source>
</evidence>
<accession>A0A9W6VK10</accession>
<dbReference type="Pfam" id="PF07690">
    <property type="entry name" value="MFS_1"/>
    <property type="match status" value="1"/>
</dbReference>
<dbReference type="PROSITE" id="PS50850">
    <property type="entry name" value="MFS"/>
    <property type="match status" value="1"/>
</dbReference>
<feature type="transmembrane region" description="Helical" evidence="6">
    <location>
        <begin position="294"/>
        <end position="314"/>
    </location>
</feature>
<evidence type="ECO:0000256" key="4">
    <source>
        <dbReference type="ARBA" id="ARBA00022989"/>
    </source>
</evidence>
<feature type="transmembrane region" description="Helical" evidence="6">
    <location>
        <begin position="253"/>
        <end position="274"/>
    </location>
</feature>
<dbReference type="GO" id="GO:0005886">
    <property type="term" value="C:plasma membrane"/>
    <property type="evidence" value="ECO:0007669"/>
    <property type="project" value="UniProtKB-SubCell"/>
</dbReference>
<keyword evidence="5 6" id="KW-0472">Membrane</keyword>
<feature type="transmembrane region" description="Helical" evidence="6">
    <location>
        <begin position="420"/>
        <end position="439"/>
    </location>
</feature>
<keyword evidence="3 6" id="KW-0812">Transmembrane</keyword>
<reference evidence="8" key="1">
    <citation type="submission" date="2023-03" db="EMBL/GenBank/DDBJ databases">
        <title>Amycolatopsis taiwanensis NBRC 103393.</title>
        <authorList>
            <person name="Ichikawa N."/>
            <person name="Sato H."/>
            <person name="Tonouchi N."/>
        </authorList>
    </citation>
    <scope>NUCLEOTIDE SEQUENCE</scope>
    <source>
        <strain evidence="8">NBRC 103393</strain>
    </source>
</reference>
<dbReference type="AlphaFoldDB" id="A0A9W6VK10"/>
<dbReference type="PANTHER" id="PTHR42718:SF9">
    <property type="entry name" value="MAJOR FACILITATOR SUPERFAMILY MULTIDRUG TRANSPORTER MFSC"/>
    <property type="match status" value="1"/>
</dbReference>
<feature type="transmembrane region" description="Helical" evidence="6">
    <location>
        <begin position="132"/>
        <end position="157"/>
    </location>
</feature>
<evidence type="ECO:0000259" key="7">
    <source>
        <dbReference type="PROSITE" id="PS50850"/>
    </source>
</evidence>
<dbReference type="InterPro" id="IPR011701">
    <property type="entry name" value="MFS"/>
</dbReference>
<feature type="transmembrane region" description="Helical" evidence="6">
    <location>
        <begin position="196"/>
        <end position="215"/>
    </location>
</feature>
<dbReference type="GO" id="GO:0022857">
    <property type="term" value="F:transmembrane transporter activity"/>
    <property type="evidence" value="ECO:0007669"/>
    <property type="project" value="InterPro"/>
</dbReference>
<evidence type="ECO:0000313" key="9">
    <source>
        <dbReference type="Proteomes" id="UP001165136"/>
    </source>
</evidence>
<keyword evidence="4 6" id="KW-1133">Transmembrane helix</keyword>
<dbReference type="CDD" id="cd17321">
    <property type="entry name" value="MFS_MMR_MDR_like"/>
    <property type="match status" value="1"/>
</dbReference>
<evidence type="ECO:0000256" key="1">
    <source>
        <dbReference type="ARBA" id="ARBA00004651"/>
    </source>
</evidence>
<dbReference type="Gene3D" id="1.20.1720.10">
    <property type="entry name" value="Multidrug resistance protein D"/>
    <property type="match status" value="1"/>
</dbReference>
<keyword evidence="2" id="KW-0813">Transport</keyword>
<evidence type="ECO:0000313" key="8">
    <source>
        <dbReference type="EMBL" id="GLY71210.1"/>
    </source>
</evidence>
<comment type="subcellular location">
    <subcellularLocation>
        <location evidence="1">Cell membrane</location>
        <topology evidence="1">Multi-pass membrane protein</topology>
    </subcellularLocation>
</comment>
<feature type="transmembrane region" description="Helical" evidence="6">
    <location>
        <begin position="73"/>
        <end position="93"/>
    </location>
</feature>
<feature type="transmembrane region" description="Helical" evidence="6">
    <location>
        <begin position="48"/>
        <end position="66"/>
    </location>
</feature>
<evidence type="ECO:0000256" key="6">
    <source>
        <dbReference type="SAM" id="Phobius"/>
    </source>
</evidence>
<dbReference type="SUPFAM" id="SSF103473">
    <property type="entry name" value="MFS general substrate transporter"/>
    <property type="match status" value="1"/>
</dbReference>
<feature type="transmembrane region" description="Helical" evidence="6">
    <location>
        <begin position="326"/>
        <end position="345"/>
    </location>
</feature>
<keyword evidence="9" id="KW-1185">Reference proteome</keyword>
<dbReference type="PANTHER" id="PTHR42718">
    <property type="entry name" value="MAJOR FACILITATOR SUPERFAMILY MULTIDRUG TRANSPORTER MFSC"/>
    <property type="match status" value="1"/>
</dbReference>
<dbReference type="InterPro" id="IPR020846">
    <property type="entry name" value="MFS_dom"/>
</dbReference>
<feature type="domain" description="Major facilitator superfamily (MFS) profile" evidence="7">
    <location>
        <begin position="8"/>
        <end position="444"/>
    </location>
</feature>
<organism evidence="8 9">
    <name type="scientific">Amycolatopsis taiwanensis</name>
    <dbReference type="NCBI Taxonomy" id="342230"/>
    <lineage>
        <taxon>Bacteria</taxon>
        <taxon>Bacillati</taxon>
        <taxon>Actinomycetota</taxon>
        <taxon>Actinomycetes</taxon>
        <taxon>Pseudonocardiales</taxon>
        <taxon>Pseudonocardiaceae</taxon>
        <taxon>Amycolatopsis</taxon>
    </lineage>
</organism>
<protein>
    <submittedName>
        <fullName evidence="8">MFS transporter</fullName>
    </submittedName>
</protein>
<dbReference type="Proteomes" id="UP001165136">
    <property type="component" value="Unassembled WGS sequence"/>
</dbReference>
<proteinExistence type="predicted"/>
<evidence type="ECO:0000256" key="2">
    <source>
        <dbReference type="ARBA" id="ARBA00022448"/>
    </source>
</evidence>
<comment type="caution">
    <text evidence="8">The sequence shown here is derived from an EMBL/GenBank/DDBJ whole genome shotgun (WGS) entry which is preliminary data.</text>
</comment>
<sequence>MAVGGRWTLAAANLAFFLVLNQSSAPNVALVRIAQEFAGSTVDVSWVVNAYALSFGGALLAVGTLGDRFGAKRIFLCGCGMFLLGAAACFVVPSMIALVAAQAVIGVGAAALVPSSMALIKDVCRDAVTRTRALSAWAATGAVAVAVGPIVGGALITGLGWRAVFLVDVVFAVVLLLMAATRVGEVHPAGAVGTDLIGEALVAAALLATFTAVVLLPSGTIAGAVLLGCAAVAVLAVVLAVRRHTKRPLQLVALFRTRSVGAVSMVGLLLNFAYYGEVFVLSLYFTKNGGYEPLQVGLALLPMTITLFLSNLVVGRVIGVVGGRRLLAIGGICSALGLFALAITGSPARPVLVLLLLIVGTGCGLVVPSMITLMLAAAPTDRVGAASGLLNTSRQIGSALGVSVFSPVLTHLGLASGVRVTQLVAGGLLLVVALLGIRLDRAIDTL</sequence>
<name>A0A9W6VK10_9PSEU</name>
<feature type="transmembrane region" description="Helical" evidence="6">
    <location>
        <begin position="163"/>
        <end position="184"/>
    </location>
</feature>
<feature type="transmembrane region" description="Helical" evidence="6">
    <location>
        <begin position="396"/>
        <end position="414"/>
    </location>
</feature>
<dbReference type="EMBL" id="BSTI01000032">
    <property type="protein sequence ID" value="GLY71210.1"/>
    <property type="molecule type" value="Genomic_DNA"/>
</dbReference>
<feature type="transmembrane region" description="Helical" evidence="6">
    <location>
        <begin position="351"/>
        <end position="375"/>
    </location>
</feature>
<dbReference type="Gene3D" id="1.20.1250.20">
    <property type="entry name" value="MFS general substrate transporter like domains"/>
    <property type="match status" value="1"/>
</dbReference>
<feature type="transmembrane region" description="Helical" evidence="6">
    <location>
        <begin position="99"/>
        <end position="120"/>
    </location>
</feature>
<gene>
    <name evidence="8" type="ORF">Atai01_78290</name>
</gene>
<evidence type="ECO:0000256" key="3">
    <source>
        <dbReference type="ARBA" id="ARBA00022692"/>
    </source>
</evidence>